<comment type="caution">
    <text evidence="2">The sequence shown here is derived from an EMBL/GenBank/DDBJ whole genome shotgun (WGS) entry which is preliminary data.</text>
</comment>
<dbReference type="Proteomes" id="UP000236642">
    <property type="component" value="Unassembled WGS sequence"/>
</dbReference>
<gene>
    <name evidence="2" type="primary">wbbL_3</name>
    <name evidence="2" type="ORF">HRbin22_01925</name>
</gene>
<dbReference type="InterPro" id="IPR029044">
    <property type="entry name" value="Nucleotide-diphossugar_trans"/>
</dbReference>
<dbReference type="Pfam" id="PF00535">
    <property type="entry name" value="Glycos_transf_2"/>
    <property type="match status" value="1"/>
</dbReference>
<evidence type="ECO:0000259" key="1">
    <source>
        <dbReference type="Pfam" id="PF00535"/>
    </source>
</evidence>
<dbReference type="AlphaFoldDB" id="A0A2H5Y8A9"/>
<dbReference type="CDD" id="cd04186">
    <property type="entry name" value="GT_2_like_c"/>
    <property type="match status" value="1"/>
</dbReference>
<reference evidence="3" key="1">
    <citation type="submission" date="2017-09" db="EMBL/GenBank/DDBJ databases">
        <title>Metaegenomics of thermophilic ammonia-oxidizing enrichment culture.</title>
        <authorList>
            <person name="Kato S."/>
            <person name="Suzuki K."/>
        </authorList>
    </citation>
    <scope>NUCLEOTIDE SEQUENCE [LARGE SCALE GENOMIC DNA]</scope>
</reference>
<dbReference type="GO" id="GO:0102096">
    <property type="term" value="F:decaprenyl-N-acetyl-alpha-D-glucosaminyl-pyrophosphate:dTDP-alpha-L-rhamnose rhamnosyltransferase activity"/>
    <property type="evidence" value="ECO:0007669"/>
    <property type="project" value="UniProtKB-EC"/>
</dbReference>
<dbReference type="PANTHER" id="PTHR43179">
    <property type="entry name" value="RHAMNOSYLTRANSFERASE WBBL"/>
    <property type="match status" value="1"/>
</dbReference>
<dbReference type="PANTHER" id="PTHR43179:SF7">
    <property type="entry name" value="RHAMNOSYLTRANSFERASE WBBL"/>
    <property type="match status" value="1"/>
</dbReference>
<name>A0A2H5Y8A9_9CHLR</name>
<dbReference type="SUPFAM" id="SSF53448">
    <property type="entry name" value="Nucleotide-diphospho-sugar transferases"/>
    <property type="match status" value="1"/>
</dbReference>
<evidence type="ECO:0000313" key="3">
    <source>
        <dbReference type="Proteomes" id="UP000236642"/>
    </source>
</evidence>
<keyword evidence="2" id="KW-0808">Transferase</keyword>
<evidence type="ECO:0000313" key="2">
    <source>
        <dbReference type="EMBL" id="GBD09667.1"/>
    </source>
</evidence>
<sequence length="320" mass="36199">MSRMDDLAVVMVTWNVRDWALRALRSLFVALERSALTASVWVVDNASSDGTVEAIRSTFPAVHVIANSTNRGFAAANNQALRAMGFPDRPAAPRYVWLLNPDTEVLDEAPRILLRFMESTPRAGVCGPRLIYPDGRFQHSAFDFPGLAQLFLDLFPLHPRLLETRLNGRYPRAWYMRGKPFRIGHPLGAAMMVRGEAIRSVGLLDEGYWIYAEEVDWCWRMARAGWERYCVPEAVVVHAGGESARQVRPDMIRALWASRLRLYRRHYPRWKLRAACRLVALGAGARARALARAVDPESAALRAAYEAVKHMALQMENLQD</sequence>
<dbReference type="InterPro" id="IPR001173">
    <property type="entry name" value="Glyco_trans_2-like"/>
</dbReference>
<proteinExistence type="predicted"/>
<dbReference type="EMBL" id="BEHY01000057">
    <property type="protein sequence ID" value="GBD09667.1"/>
    <property type="molecule type" value="Genomic_DNA"/>
</dbReference>
<dbReference type="Gene3D" id="3.90.550.10">
    <property type="entry name" value="Spore Coat Polysaccharide Biosynthesis Protein SpsA, Chain A"/>
    <property type="match status" value="1"/>
</dbReference>
<accession>A0A2H5Y8A9</accession>
<feature type="domain" description="Glycosyltransferase 2-like" evidence="1">
    <location>
        <begin position="9"/>
        <end position="143"/>
    </location>
</feature>
<keyword evidence="2" id="KW-0328">Glycosyltransferase</keyword>
<organism evidence="2 3">
    <name type="scientific">Candidatus Thermoflexus japonica</name>
    <dbReference type="NCBI Taxonomy" id="2035417"/>
    <lineage>
        <taxon>Bacteria</taxon>
        <taxon>Bacillati</taxon>
        <taxon>Chloroflexota</taxon>
        <taxon>Thermoflexia</taxon>
        <taxon>Thermoflexales</taxon>
        <taxon>Thermoflexaceae</taxon>
        <taxon>Thermoflexus</taxon>
    </lineage>
</organism>
<dbReference type="EC" id="2.4.1.289" evidence="2"/>
<protein>
    <submittedName>
        <fullName evidence="2">N-acetylglucosaminyl-diphospho-decaprenol L-rhamnosyltransferase</fullName>
        <ecNumber evidence="2">2.4.1.289</ecNumber>
    </submittedName>
</protein>